<keyword evidence="2" id="KW-1185">Reference proteome</keyword>
<evidence type="ECO:0000313" key="2">
    <source>
        <dbReference type="Proteomes" id="UP001056120"/>
    </source>
</evidence>
<name>A0ACB9JJ69_9ASTR</name>
<sequence>MKMKGPRRSLTALNNRLVYQAESRELFLLCLQLQLKAIGASLAAITCKGIPIRLNGMTVSHYTGAALAEYFIDDIDASDNILDMELELLTSMNALID</sequence>
<evidence type="ECO:0000313" key="1">
    <source>
        <dbReference type="EMBL" id="KAI3819805.1"/>
    </source>
</evidence>
<accession>A0ACB9JJ69</accession>
<dbReference type="Proteomes" id="UP001056120">
    <property type="component" value="Linkage Group LG04"/>
</dbReference>
<comment type="caution">
    <text evidence="1">The sequence shown here is derived from an EMBL/GenBank/DDBJ whole genome shotgun (WGS) entry which is preliminary data.</text>
</comment>
<protein>
    <submittedName>
        <fullName evidence="1">Uncharacterized protein</fullName>
    </submittedName>
</protein>
<reference evidence="2" key="1">
    <citation type="journal article" date="2022" name="Mol. Ecol. Resour.">
        <title>The genomes of chicory, endive, great burdock and yacon provide insights into Asteraceae palaeo-polyploidization history and plant inulin production.</title>
        <authorList>
            <person name="Fan W."/>
            <person name="Wang S."/>
            <person name="Wang H."/>
            <person name="Wang A."/>
            <person name="Jiang F."/>
            <person name="Liu H."/>
            <person name="Zhao H."/>
            <person name="Xu D."/>
            <person name="Zhang Y."/>
        </authorList>
    </citation>
    <scope>NUCLEOTIDE SEQUENCE [LARGE SCALE GENOMIC DNA]</scope>
    <source>
        <strain evidence="2">cv. Yunnan</strain>
    </source>
</reference>
<reference evidence="1 2" key="2">
    <citation type="journal article" date="2022" name="Mol. Ecol. Resour.">
        <title>The genomes of chicory, endive, great burdock and yacon provide insights into Asteraceae paleo-polyploidization history and plant inulin production.</title>
        <authorList>
            <person name="Fan W."/>
            <person name="Wang S."/>
            <person name="Wang H."/>
            <person name="Wang A."/>
            <person name="Jiang F."/>
            <person name="Liu H."/>
            <person name="Zhao H."/>
            <person name="Xu D."/>
            <person name="Zhang Y."/>
        </authorList>
    </citation>
    <scope>NUCLEOTIDE SEQUENCE [LARGE SCALE GENOMIC DNA]</scope>
    <source>
        <strain evidence="2">cv. Yunnan</strain>
        <tissue evidence="1">Leaves</tissue>
    </source>
</reference>
<gene>
    <name evidence="1" type="ORF">L1987_13657</name>
</gene>
<organism evidence="1 2">
    <name type="scientific">Smallanthus sonchifolius</name>
    <dbReference type="NCBI Taxonomy" id="185202"/>
    <lineage>
        <taxon>Eukaryota</taxon>
        <taxon>Viridiplantae</taxon>
        <taxon>Streptophyta</taxon>
        <taxon>Embryophyta</taxon>
        <taxon>Tracheophyta</taxon>
        <taxon>Spermatophyta</taxon>
        <taxon>Magnoliopsida</taxon>
        <taxon>eudicotyledons</taxon>
        <taxon>Gunneridae</taxon>
        <taxon>Pentapetalae</taxon>
        <taxon>asterids</taxon>
        <taxon>campanulids</taxon>
        <taxon>Asterales</taxon>
        <taxon>Asteraceae</taxon>
        <taxon>Asteroideae</taxon>
        <taxon>Heliantheae alliance</taxon>
        <taxon>Millerieae</taxon>
        <taxon>Smallanthus</taxon>
    </lineage>
</organism>
<dbReference type="EMBL" id="CM042021">
    <property type="protein sequence ID" value="KAI3819805.1"/>
    <property type="molecule type" value="Genomic_DNA"/>
</dbReference>
<proteinExistence type="predicted"/>